<name>A0A6C0KTS2_9ZZZZ</name>
<protein>
    <submittedName>
        <fullName evidence="1">Uncharacterized protein</fullName>
    </submittedName>
</protein>
<reference evidence="1" key="1">
    <citation type="journal article" date="2020" name="Nature">
        <title>Giant virus diversity and host interactions through global metagenomics.</title>
        <authorList>
            <person name="Schulz F."/>
            <person name="Roux S."/>
            <person name="Paez-Espino D."/>
            <person name="Jungbluth S."/>
            <person name="Walsh D.A."/>
            <person name="Denef V.J."/>
            <person name="McMahon K.D."/>
            <person name="Konstantinidis K.T."/>
            <person name="Eloe-Fadrosh E.A."/>
            <person name="Kyrpides N.C."/>
            <person name="Woyke T."/>
        </authorList>
    </citation>
    <scope>NUCLEOTIDE SEQUENCE</scope>
    <source>
        <strain evidence="1">GVMAG-S-3300013014-136</strain>
    </source>
</reference>
<dbReference type="AlphaFoldDB" id="A0A6C0KTS2"/>
<accession>A0A6C0KTS2</accession>
<sequence>MTTLLEDLLENNLSLETNGLVTVENMCSLLLDFSNDEDLRFRAIKLFYETKGYEVVEILKKLVSIFCLGPTKILEKFLVRICKSNDIPFSLRLETCKDICLYKDDSDDLFNLLDSLMTHMQDDITFVKRYEAITTLMRNTNFSDKSKAHMFAFLDNENMSSEYRYKSILSLKTQFNLRKTWLTKEEREELDKILFIYQKEFLRHFSNNNKNETYYRILSLQLLLVEFSKEDDTICDILLSIGFDTAQIYNIRADATDVVLRYGSESAKEKAKHLITELGRNGKDDNINIYQNAQNAHNLVIEESAIATLNRLSAIPLIKKDDGKAIDFDYVYSRMKNLVDDNGQIALNRIKLDNALYGNRDLSLKSALVLIYSFIEKNEYKNLLLSRLCEELGESAGICSTGIMERMTNTFSGIIDDLGIRISFEDQILSQISGRLNQKIMNLISEPCLHVQDKKYCTCLKKVCQKAQFLISGNQSADEDVTTLKNCDACAICTQKDYLSEILKTRFLKREDVKCIHLCSKEENCNSSVIDKLLEEMTIPVRYHSKRQTFLLFFRKNFPFIYDDLYKDYENEVDYTTFDLFMRKAVISYVGEE</sequence>
<evidence type="ECO:0000313" key="1">
    <source>
        <dbReference type="EMBL" id="QHU20110.1"/>
    </source>
</evidence>
<organism evidence="1">
    <name type="scientific">viral metagenome</name>
    <dbReference type="NCBI Taxonomy" id="1070528"/>
    <lineage>
        <taxon>unclassified sequences</taxon>
        <taxon>metagenomes</taxon>
        <taxon>organismal metagenomes</taxon>
    </lineage>
</organism>
<dbReference type="EMBL" id="MN740962">
    <property type="protein sequence ID" value="QHU20110.1"/>
    <property type="molecule type" value="Genomic_DNA"/>
</dbReference>
<proteinExistence type="predicted"/>